<accession>A0ABS4S3K9</accession>
<protein>
    <recommendedName>
        <fullName evidence="3">Peptidyl-prolyl cis-trans isomerase</fullName>
    </recommendedName>
</protein>
<evidence type="ECO:0000313" key="1">
    <source>
        <dbReference type="EMBL" id="MBP2256075.1"/>
    </source>
</evidence>
<gene>
    <name evidence="1" type="ORF">J2Z81_000007</name>
</gene>
<sequence>MIIQLTGNVTYPITLDPTVWIFDDRKILLEDAFSKNKTDIESVEADELEKAAERWSREIYQQKIKPPINKSISRLEGKKILTNSYVMPINDFINHAEVKPDAKNATLVTKNEEVNISLDELRNCYLMFAYNGKPLKEDGPVYFYYGDGSNKDAPIKEVQKIIVN</sequence>
<reference evidence="1 2" key="1">
    <citation type="submission" date="2021-03" db="EMBL/GenBank/DDBJ databases">
        <title>Genomic Encyclopedia of Type Strains, Phase IV (KMG-IV): sequencing the most valuable type-strain genomes for metagenomic binning, comparative biology and taxonomic classification.</title>
        <authorList>
            <person name="Goeker M."/>
        </authorList>
    </citation>
    <scope>NUCLEOTIDE SEQUENCE [LARGE SCALE GENOMIC DNA]</scope>
    <source>
        <strain evidence="1 2">DSM 25790</strain>
    </source>
</reference>
<keyword evidence="2" id="KW-1185">Reference proteome</keyword>
<dbReference type="RefSeq" id="WP_029267695.1">
    <property type="nucleotide sequence ID" value="NZ_JAGIKX010000001.1"/>
</dbReference>
<organism evidence="1 2">
    <name type="scientific">Virgibacillus alimentarius</name>
    <dbReference type="NCBI Taxonomy" id="698769"/>
    <lineage>
        <taxon>Bacteria</taxon>
        <taxon>Bacillati</taxon>
        <taxon>Bacillota</taxon>
        <taxon>Bacilli</taxon>
        <taxon>Bacillales</taxon>
        <taxon>Bacillaceae</taxon>
        <taxon>Virgibacillus</taxon>
    </lineage>
</organism>
<proteinExistence type="predicted"/>
<dbReference type="Proteomes" id="UP001519294">
    <property type="component" value="Unassembled WGS sequence"/>
</dbReference>
<evidence type="ECO:0008006" key="3">
    <source>
        <dbReference type="Google" id="ProtNLM"/>
    </source>
</evidence>
<comment type="caution">
    <text evidence="1">The sequence shown here is derived from an EMBL/GenBank/DDBJ whole genome shotgun (WGS) entry which is preliminary data.</text>
</comment>
<dbReference type="EMBL" id="JAGIKX010000001">
    <property type="protein sequence ID" value="MBP2256075.1"/>
    <property type="molecule type" value="Genomic_DNA"/>
</dbReference>
<name>A0ABS4S3K9_9BACI</name>
<evidence type="ECO:0000313" key="2">
    <source>
        <dbReference type="Proteomes" id="UP001519294"/>
    </source>
</evidence>